<dbReference type="GO" id="GO:0030246">
    <property type="term" value="F:carbohydrate binding"/>
    <property type="evidence" value="ECO:0007669"/>
    <property type="project" value="InterPro"/>
</dbReference>
<dbReference type="OrthoDB" id="2016903at2759"/>
<dbReference type="FunFam" id="3.20.110.10:FF:000004">
    <property type="entry name" value="Alpha-mannosidase"/>
    <property type="match status" value="1"/>
</dbReference>
<evidence type="ECO:0000256" key="13">
    <source>
        <dbReference type="ARBA" id="ARBA00071687"/>
    </source>
</evidence>
<keyword evidence="17" id="KW-1185">Reference proteome</keyword>
<reference evidence="16 17" key="1">
    <citation type="submission" date="2019-09" db="EMBL/GenBank/DDBJ databases">
        <title>Bird 10,000 Genomes (B10K) Project - Family phase.</title>
        <authorList>
            <person name="Zhang G."/>
        </authorList>
    </citation>
    <scope>NUCLEOTIDE SEQUENCE [LARGE SCALE GENOMIC DNA]</scope>
    <source>
        <strain evidence="16">B10K-DU-030-41</strain>
        <tissue evidence="16">Muscle</tissue>
    </source>
</reference>
<dbReference type="GO" id="GO:0046872">
    <property type="term" value="F:metal ion binding"/>
    <property type="evidence" value="ECO:0007669"/>
    <property type="project" value="UniProtKB-KW"/>
</dbReference>
<keyword evidence="9" id="KW-0378">Hydrolase</keyword>
<feature type="non-terminal residue" evidence="16">
    <location>
        <position position="961"/>
    </location>
</feature>
<dbReference type="FunFam" id="1.20.1270.50:FF:000005">
    <property type="entry name" value="Alpha-mannosidase"/>
    <property type="match status" value="1"/>
</dbReference>
<dbReference type="GO" id="GO:0006013">
    <property type="term" value="P:mannose metabolic process"/>
    <property type="evidence" value="ECO:0007669"/>
    <property type="project" value="InterPro"/>
</dbReference>
<gene>
    <name evidence="16" type="primary">Man2b2</name>
    <name evidence="16" type="ORF">SAPAEN_R11554</name>
</gene>
<comment type="subcellular location">
    <subcellularLocation>
        <location evidence="3">Secreted</location>
    </subcellularLocation>
</comment>
<evidence type="ECO:0000256" key="1">
    <source>
        <dbReference type="ARBA" id="ARBA00000365"/>
    </source>
</evidence>
<dbReference type="InterPro" id="IPR011682">
    <property type="entry name" value="Glyco_hydro_38_C"/>
</dbReference>
<dbReference type="InterPro" id="IPR027291">
    <property type="entry name" value="Glyco_hydro_38_N_sf"/>
</dbReference>
<keyword evidence="6" id="KW-0964">Secreted</keyword>
<evidence type="ECO:0000256" key="11">
    <source>
        <dbReference type="ARBA" id="ARBA00023180"/>
    </source>
</evidence>
<dbReference type="PANTHER" id="PTHR11607">
    <property type="entry name" value="ALPHA-MANNOSIDASE"/>
    <property type="match status" value="1"/>
</dbReference>
<dbReference type="Gene3D" id="1.20.1270.50">
    <property type="entry name" value="Glycoside hydrolase family 38, central domain"/>
    <property type="match status" value="1"/>
</dbReference>
<dbReference type="InterPro" id="IPR011013">
    <property type="entry name" value="Gal_mutarotase_sf_dom"/>
</dbReference>
<dbReference type="Gene3D" id="3.20.110.10">
    <property type="entry name" value="Glycoside hydrolase 38, N terminal domain"/>
    <property type="match status" value="1"/>
</dbReference>
<comment type="similarity">
    <text evidence="4">Belongs to the glycosyl hydrolase 38 family.</text>
</comment>
<dbReference type="Gene3D" id="2.70.98.30">
    <property type="entry name" value="Golgi alpha-mannosidase II, domain 4"/>
    <property type="match status" value="1"/>
</dbReference>
<dbReference type="SMART" id="SM00872">
    <property type="entry name" value="Alpha-mann_mid"/>
    <property type="match status" value="1"/>
</dbReference>
<evidence type="ECO:0000256" key="9">
    <source>
        <dbReference type="ARBA" id="ARBA00022801"/>
    </source>
</evidence>
<dbReference type="Proteomes" id="UP000589485">
    <property type="component" value="Unassembled WGS sequence"/>
</dbReference>
<evidence type="ECO:0000256" key="5">
    <source>
        <dbReference type="ARBA" id="ARBA00012752"/>
    </source>
</evidence>
<evidence type="ECO:0000256" key="12">
    <source>
        <dbReference type="ARBA" id="ARBA00023295"/>
    </source>
</evidence>
<evidence type="ECO:0000256" key="8">
    <source>
        <dbReference type="ARBA" id="ARBA00022729"/>
    </source>
</evidence>
<evidence type="ECO:0000259" key="15">
    <source>
        <dbReference type="SMART" id="SM00872"/>
    </source>
</evidence>
<dbReference type="GO" id="GO:0004559">
    <property type="term" value="F:alpha-mannosidase activity"/>
    <property type="evidence" value="ECO:0007669"/>
    <property type="project" value="UniProtKB-EC"/>
</dbReference>
<keyword evidence="11" id="KW-0325">Glycoprotein</keyword>
<accession>A0A7K7TED4</accession>
<keyword evidence="8" id="KW-0732">Signal</keyword>
<dbReference type="EMBL" id="VZSY01001382">
    <property type="protein sequence ID" value="NXA14212.1"/>
    <property type="molecule type" value="Genomic_DNA"/>
</dbReference>
<evidence type="ECO:0000256" key="3">
    <source>
        <dbReference type="ARBA" id="ARBA00004613"/>
    </source>
</evidence>
<evidence type="ECO:0000256" key="10">
    <source>
        <dbReference type="ARBA" id="ARBA00022833"/>
    </source>
</evidence>
<keyword evidence="10" id="KW-0862">Zinc</keyword>
<dbReference type="PANTHER" id="PTHR11607:SF28">
    <property type="entry name" value="EPIDIDYMIS-SPECIFIC ALPHA-MANNOSIDASE"/>
    <property type="match status" value="1"/>
</dbReference>
<name>A0A7K7TED4_9TYRA</name>
<dbReference type="SUPFAM" id="SSF88688">
    <property type="entry name" value="Families 57/38 glycoside transferase middle domain"/>
    <property type="match status" value="1"/>
</dbReference>
<dbReference type="InterPro" id="IPR037094">
    <property type="entry name" value="Glyco_hydro_38_cen_sf"/>
</dbReference>
<dbReference type="InterPro" id="IPR050843">
    <property type="entry name" value="Glycosyl_Hydrlase_38"/>
</dbReference>
<evidence type="ECO:0000313" key="16">
    <source>
        <dbReference type="EMBL" id="NXA14212.1"/>
    </source>
</evidence>
<dbReference type="Pfam" id="PF09261">
    <property type="entry name" value="Alpha-mann_mid"/>
    <property type="match status" value="1"/>
</dbReference>
<evidence type="ECO:0000313" key="17">
    <source>
        <dbReference type="Proteomes" id="UP000589485"/>
    </source>
</evidence>
<organism evidence="16 17">
    <name type="scientific">Sapayoa aenigma</name>
    <name type="common">broad-billed sapayoa</name>
    <dbReference type="NCBI Taxonomy" id="239371"/>
    <lineage>
        <taxon>Eukaryota</taxon>
        <taxon>Metazoa</taxon>
        <taxon>Chordata</taxon>
        <taxon>Craniata</taxon>
        <taxon>Vertebrata</taxon>
        <taxon>Euteleostomi</taxon>
        <taxon>Archelosauria</taxon>
        <taxon>Archosauria</taxon>
        <taxon>Dinosauria</taxon>
        <taxon>Saurischia</taxon>
        <taxon>Theropoda</taxon>
        <taxon>Coelurosauria</taxon>
        <taxon>Aves</taxon>
        <taxon>Neognathae</taxon>
        <taxon>Neoaves</taxon>
        <taxon>Telluraves</taxon>
        <taxon>Australaves</taxon>
        <taxon>Passeriformes</taxon>
        <taxon>Tyrannidae</taxon>
        <taxon>Sapayoa</taxon>
    </lineage>
</organism>
<feature type="domain" description="Glycoside hydrolase family 38 central" evidence="15">
    <location>
        <begin position="311"/>
        <end position="394"/>
    </location>
</feature>
<protein>
    <recommendedName>
        <fullName evidence="13">Epididymis-specific alpha-mannosidase</fullName>
        <ecNumber evidence="5">3.2.1.24</ecNumber>
    </recommendedName>
    <alternativeName>
        <fullName evidence="14">Mannosidase alpha class 2B member 2</fullName>
    </alternativeName>
</protein>
<dbReference type="GO" id="GO:0005576">
    <property type="term" value="C:extracellular region"/>
    <property type="evidence" value="ECO:0007669"/>
    <property type="project" value="UniProtKB-SubCell"/>
</dbReference>
<evidence type="ECO:0000256" key="4">
    <source>
        <dbReference type="ARBA" id="ARBA00009792"/>
    </source>
</evidence>
<dbReference type="SUPFAM" id="SSF74650">
    <property type="entry name" value="Galactose mutarotase-like"/>
    <property type="match status" value="1"/>
</dbReference>
<dbReference type="AlphaFoldDB" id="A0A7K7TED4"/>
<dbReference type="InterPro" id="IPR028995">
    <property type="entry name" value="Glyco_hydro_57/38_cen_sf"/>
</dbReference>
<dbReference type="InterPro" id="IPR000602">
    <property type="entry name" value="Glyco_hydro_38_N"/>
</dbReference>
<dbReference type="Pfam" id="PF01074">
    <property type="entry name" value="Glyco_hydro_38N"/>
    <property type="match status" value="1"/>
</dbReference>
<dbReference type="GO" id="GO:0005764">
    <property type="term" value="C:lysosome"/>
    <property type="evidence" value="ECO:0007669"/>
    <property type="project" value="TreeGrafter"/>
</dbReference>
<dbReference type="FunFam" id="2.60.40.1360:FF:000003">
    <property type="entry name" value="Alpha-mannosidase"/>
    <property type="match status" value="1"/>
</dbReference>
<evidence type="ECO:0000256" key="14">
    <source>
        <dbReference type="ARBA" id="ARBA00075372"/>
    </source>
</evidence>
<dbReference type="InterPro" id="IPR015341">
    <property type="entry name" value="Glyco_hydro_38_cen"/>
</dbReference>
<evidence type="ECO:0000256" key="6">
    <source>
        <dbReference type="ARBA" id="ARBA00022525"/>
    </source>
</evidence>
<comment type="catalytic activity">
    <reaction evidence="1">
        <text>Hydrolysis of terminal, non-reducing alpha-D-mannose residues in alpha-D-mannosides.</text>
        <dbReference type="EC" id="3.2.1.24"/>
    </reaction>
</comment>
<dbReference type="SUPFAM" id="SSF88713">
    <property type="entry name" value="Glycoside hydrolase/deacetylase"/>
    <property type="match status" value="1"/>
</dbReference>
<keyword evidence="12" id="KW-0326">Glycosidase</keyword>
<evidence type="ECO:0000256" key="2">
    <source>
        <dbReference type="ARBA" id="ARBA00001947"/>
    </source>
</evidence>
<dbReference type="Pfam" id="PF07748">
    <property type="entry name" value="Glyco_hydro_38C"/>
    <property type="match status" value="1"/>
</dbReference>
<dbReference type="EC" id="3.2.1.24" evidence="5"/>
<proteinExistence type="inferred from homology"/>
<dbReference type="InterPro" id="IPR011330">
    <property type="entry name" value="Glyco_hydro/deAcase_b/a-brl"/>
</dbReference>
<feature type="non-terminal residue" evidence="16">
    <location>
        <position position="1"/>
    </location>
</feature>
<dbReference type="FunFam" id="2.70.98.30:FF:000005">
    <property type="entry name" value="Alpha-mannosidase"/>
    <property type="match status" value="1"/>
</dbReference>
<sequence>QESMHAYAANVYTTVVEELMKGKQRKFIAVEQEFFRLWWDVVATDTQKQQVHQLLQEGRLEFVIGGQVMHDEAVTLIDDQILQLTEGHGFLYETFGFRPQFSWHVDPFGASATTPTLFALAGFNAHLISRIDYDLKADMQKNKKLQFVWQGSPSLSERQQIFTHVMDQYSYCTPSQLPFSNRSGFYWNGFATFPDPPKDGVYPNMSLPVTDTNLHLYAQTMVANIKERAAWFRTSDVLWPWGCDKQFFNASVQYFNMDLLLDYINKHSDEFGVTVQYATVGDYFQAVYSRNLTWEIRDSQDFLPYSTEPFQAWTGFYTSRSTLKGIARRASSLLYAGESFFTQYVRKHPEGSICKCKALKQLQSLRWAVSEVQHHDGVTGTESPKVKDMYMNNLMYGMFNVKKLMASIIFDMSNAKKNGEVYSSVYPKDSGTPGTFYTAFPIFKLPHKSYPVFLQNSQHTVTSLCVQVQSSVESQSTYDLYILVAINGLSYRKYSVKPLDAKQSAFIGRSIKYKQRDITRADPQSQQLFPVVNSCYQVLFDQNTNLMHSITERETNQTVQLTQEFLEYHVNGDTTKGPISDNYLFAPNASAVQVSKAVGLEVVSGNLVTEIRQYFYSNVTSQDYIYAVYTRMYTVPEGYDGKLLCHRIEQEYSVGPLELNREAVLRTSTNLNTRQLLYTDNNGYQMQKRPFKAYVNNTVARNYYPMVQTAYIEDDTTRLMLLAERAHGVSSQGNGQVEVMLHRRLWNNLQWNLNNNLTLNDSSVVRPVIWLILGTKAATNILYRTSGLALEHRPVVMFGALSAVKPKQPRQLQQNSVHDSSVTVPPNLHLQTLSIPGWRYSSSHAEQVRSIRMGKQKQGDADFSRVLLRIRHLYEVGEDPVLSQPVMVDLKSLLKGLGSVMVVEERSLTGTWDVNTLKQWKWKTVQYPSKGFFNSTETSENYLVTVHPKEIRTFFVYFQSQ</sequence>
<keyword evidence="7" id="KW-0479">Metal-binding</keyword>
<comment type="caution">
    <text evidence="16">The sequence shown here is derived from an EMBL/GenBank/DDBJ whole genome shotgun (WGS) entry which is preliminary data.</text>
</comment>
<dbReference type="Gene3D" id="2.60.40.1360">
    <property type="match status" value="1"/>
</dbReference>
<comment type="cofactor">
    <cofactor evidence="2">
        <name>Zn(2+)</name>
        <dbReference type="ChEBI" id="CHEBI:29105"/>
    </cofactor>
</comment>
<evidence type="ECO:0000256" key="7">
    <source>
        <dbReference type="ARBA" id="ARBA00022723"/>
    </source>
</evidence>